<comment type="subcellular location">
    <subcellularLocation>
        <location evidence="1">Cell inner membrane</location>
        <topology evidence="1">Multi-pass membrane protein</topology>
    </subcellularLocation>
    <subcellularLocation>
        <location evidence="8">Cell membrane</location>
        <topology evidence="8">Multi-pass membrane protein</topology>
    </subcellularLocation>
</comment>
<evidence type="ECO:0000256" key="1">
    <source>
        <dbReference type="ARBA" id="ARBA00004429"/>
    </source>
</evidence>
<evidence type="ECO:0000313" key="11">
    <source>
        <dbReference type="Proteomes" id="UP000602745"/>
    </source>
</evidence>
<comment type="similarity">
    <text evidence="8">Belongs to the binding-protein-dependent transport system permease family.</text>
</comment>
<dbReference type="InterPro" id="IPR000515">
    <property type="entry name" value="MetI-like"/>
</dbReference>
<name>A0A8J2YGS7_9RHOB</name>
<reference evidence="10" key="1">
    <citation type="journal article" date="2014" name="Int. J. Syst. Evol. Microbiol.">
        <title>Complete genome sequence of Corynebacterium casei LMG S-19264T (=DSM 44701T), isolated from a smear-ripened cheese.</title>
        <authorList>
            <consortium name="US DOE Joint Genome Institute (JGI-PGF)"/>
            <person name="Walter F."/>
            <person name="Albersmeier A."/>
            <person name="Kalinowski J."/>
            <person name="Ruckert C."/>
        </authorList>
    </citation>
    <scope>NUCLEOTIDE SEQUENCE</scope>
    <source>
        <strain evidence="10">CCM 7684</strain>
    </source>
</reference>
<dbReference type="InterPro" id="IPR035906">
    <property type="entry name" value="MetI-like_sf"/>
</dbReference>
<keyword evidence="11" id="KW-1185">Reference proteome</keyword>
<evidence type="ECO:0000256" key="7">
    <source>
        <dbReference type="ARBA" id="ARBA00023136"/>
    </source>
</evidence>
<keyword evidence="2 8" id="KW-0813">Transport</keyword>
<proteinExistence type="inferred from homology"/>
<feature type="transmembrane region" description="Helical" evidence="8">
    <location>
        <begin position="12"/>
        <end position="37"/>
    </location>
</feature>
<evidence type="ECO:0000256" key="6">
    <source>
        <dbReference type="ARBA" id="ARBA00022989"/>
    </source>
</evidence>
<feature type="transmembrane region" description="Helical" evidence="8">
    <location>
        <begin position="180"/>
        <end position="205"/>
    </location>
</feature>
<gene>
    <name evidence="10" type="ORF">GCM10007276_18050</name>
</gene>
<keyword evidence="3" id="KW-1003">Cell membrane</keyword>
<feature type="transmembrane region" description="Helical" evidence="8">
    <location>
        <begin position="64"/>
        <end position="94"/>
    </location>
</feature>
<dbReference type="AlphaFoldDB" id="A0A8J2YGS7"/>
<keyword evidence="4" id="KW-0997">Cell inner membrane</keyword>
<evidence type="ECO:0000256" key="5">
    <source>
        <dbReference type="ARBA" id="ARBA00022692"/>
    </source>
</evidence>
<comment type="caution">
    <text evidence="10">The sequence shown here is derived from an EMBL/GenBank/DDBJ whole genome shotgun (WGS) entry which is preliminary data.</text>
</comment>
<feature type="transmembrane region" description="Helical" evidence="8">
    <location>
        <begin position="234"/>
        <end position="256"/>
    </location>
</feature>
<dbReference type="SUPFAM" id="SSF161098">
    <property type="entry name" value="MetI-like"/>
    <property type="match status" value="1"/>
</dbReference>
<dbReference type="GO" id="GO:0055085">
    <property type="term" value="P:transmembrane transport"/>
    <property type="evidence" value="ECO:0007669"/>
    <property type="project" value="InterPro"/>
</dbReference>
<evidence type="ECO:0000256" key="4">
    <source>
        <dbReference type="ARBA" id="ARBA00022519"/>
    </source>
</evidence>
<dbReference type="PROSITE" id="PS50928">
    <property type="entry name" value="ABC_TM1"/>
    <property type="match status" value="1"/>
</dbReference>
<sequence>MASSVMRWLERSTTAVAVGLILAFLIVPTLLVIPMSVSPTSYLRFPPTGISFHWYSAYFSDQEWIAATLFSLKIAGLTTVASTIVGVMAAVALVRGRVPGRETIQALILAPLIVPHIVVAIALYLQFAPLRLVGTTTGFVLAHTVLAVPYVVLIVSAALTRLDQSLEMAALNLGASPLRAFLEITVPLTAPAIAAGAVFAFLASFDETVVSFFLSGVENKTLTRKLFEDIDFNLSPIIAAISTIIVVMTIAIMGLGQLARRATIRKTGTN</sequence>
<evidence type="ECO:0000259" key="9">
    <source>
        <dbReference type="PROSITE" id="PS50928"/>
    </source>
</evidence>
<evidence type="ECO:0000256" key="2">
    <source>
        <dbReference type="ARBA" id="ARBA00022448"/>
    </source>
</evidence>
<feature type="transmembrane region" description="Helical" evidence="8">
    <location>
        <begin position="139"/>
        <end position="159"/>
    </location>
</feature>
<dbReference type="RefSeq" id="WP_229729310.1">
    <property type="nucleotide sequence ID" value="NZ_BMCP01000002.1"/>
</dbReference>
<feature type="transmembrane region" description="Helical" evidence="8">
    <location>
        <begin position="106"/>
        <end position="127"/>
    </location>
</feature>
<dbReference type="Pfam" id="PF00528">
    <property type="entry name" value="BPD_transp_1"/>
    <property type="match status" value="1"/>
</dbReference>
<feature type="domain" description="ABC transmembrane type-1" evidence="9">
    <location>
        <begin position="68"/>
        <end position="256"/>
    </location>
</feature>
<dbReference type="PANTHER" id="PTHR43357">
    <property type="entry name" value="INNER MEMBRANE ABC TRANSPORTER PERMEASE PROTEIN YDCV"/>
    <property type="match status" value="1"/>
</dbReference>
<keyword evidence="5 8" id="KW-0812">Transmembrane</keyword>
<evidence type="ECO:0000256" key="8">
    <source>
        <dbReference type="RuleBase" id="RU363032"/>
    </source>
</evidence>
<organism evidence="10 11">
    <name type="scientific">Agaricicola taiwanensis</name>
    <dbReference type="NCBI Taxonomy" id="591372"/>
    <lineage>
        <taxon>Bacteria</taxon>
        <taxon>Pseudomonadati</taxon>
        <taxon>Pseudomonadota</taxon>
        <taxon>Alphaproteobacteria</taxon>
        <taxon>Rhodobacterales</taxon>
        <taxon>Paracoccaceae</taxon>
        <taxon>Agaricicola</taxon>
    </lineage>
</organism>
<dbReference type="PANTHER" id="PTHR43357:SF4">
    <property type="entry name" value="INNER MEMBRANE ABC TRANSPORTER PERMEASE PROTEIN YDCV"/>
    <property type="match status" value="1"/>
</dbReference>
<evidence type="ECO:0000256" key="3">
    <source>
        <dbReference type="ARBA" id="ARBA00022475"/>
    </source>
</evidence>
<evidence type="ECO:0000313" key="10">
    <source>
        <dbReference type="EMBL" id="GGE41044.1"/>
    </source>
</evidence>
<keyword evidence="6 8" id="KW-1133">Transmembrane helix</keyword>
<keyword evidence="7 8" id="KW-0472">Membrane</keyword>
<reference evidence="10" key="2">
    <citation type="submission" date="2020-09" db="EMBL/GenBank/DDBJ databases">
        <authorList>
            <person name="Sun Q."/>
            <person name="Sedlacek I."/>
        </authorList>
    </citation>
    <scope>NUCLEOTIDE SEQUENCE</scope>
    <source>
        <strain evidence="10">CCM 7684</strain>
    </source>
</reference>
<dbReference type="EMBL" id="BMCP01000002">
    <property type="protein sequence ID" value="GGE41044.1"/>
    <property type="molecule type" value="Genomic_DNA"/>
</dbReference>
<dbReference type="Proteomes" id="UP000602745">
    <property type="component" value="Unassembled WGS sequence"/>
</dbReference>
<dbReference type="GO" id="GO:0005886">
    <property type="term" value="C:plasma membrane"/>
    <property type="evidence" value="ECO:0007669"/>
    <property type="project" value="UniProtKB-SubCell"/>
</dbReference>
<accession>A0A8J2YGS7</accession>
<protein>
    <submittedName>
        <fullName evidence="10">ABC transporter permease</fullName>
    </submittedName>
</protein>
<dbReference type="Gene3D" id="1.10.3720.10">
    <property type="entry name" value="MetI-like"/>
    <property type="match status" value="1"/>
</dbReference>
<dbReference type="CDD" id="cd06261">
    <property type="entry name" value="TM_PBP2"/>
    <property type="match status" value="1"/>
</dbReference>